<dbReference type="EMBL" id="CP060782">
    <property type="protein sequence ID" value="QNP45548.1"/>
    <property type="molecule type" value="Genomic_DNA"/>
</dbReference>
<evidence type="ECO:0000313" key="3">
    <source>
        <dbReference type="Proteomes" id="UP000516105"/>
    </source>
</evidence>
<organism evidence="2 3">
    <name type="scientific">Sphingomonas sediminicola</name>
    <dbReference type="NCBI Taxonomy" id="386874"/>
    <lineage>
        <taxon>Bacteria</taxon>
        <taxon>Pseudomonadati</taxon>
        <taxon>Pseudomonadota</taxon>
        <taxon>Alphaproteobacteria</taxon>
        <taxon>Sphingomonadales</taxon>
        <taxon>Sphingomonadaceae</taxon>
        <taxon>Sphingomonas</taxon>
    </lineage>
</organism>
<dbReference type="InterPro" id="IPR037401">
    <property type="entry name" value="SnoaL-like"/>
</dbReference>
<feature type="domain" description="SnoaL-like" evidence="1">
    <location>
        <begin position="10"/>
        <end position="103"/>
    </location>
</feature>
<dbReference type="RefSeq" id="WP_187708503.1">
    <property type="nucleotide sequence ID" value="NZ_CP060782.1"/>
</dbReference>
<evidence type="ECO:0000259" key="1">
    <source>
        <dbReference type="Pfam" id="PF12680"/>
    </source>
</evidence>
<dbReference type="SUPFAM" id="SSF54427">
    <property type="entry name" value="NTF2-like"/>
    <property type="match status" value="1"/>
</dbReference>
<name>A0ABX6TA02_9SPHN</name>
<sequence>MTIDLPIPITRYFAFDAARDLDALATCFTDDATVKDEGQVYEGCEAIIAWKRGAGSKYKYTVEPFAVATEGNRTIVTGHLVGNFPGSPVDLRYGFRFDGDRIADLEIGA</sequence>
<reference evidence="2 3" key="1">
    <citation type="submission" date="2020-08" db="EMBL/GenBank/DDBJ databases">
        <title>Genome sequence of Sphingomonas sediminicola KACC 15039T.</title>
        <authorList>
            <person name="Hyun D.-W."/>
            <person name="Bae J.-W."/>
        </authorList>
    </citation>
    <scope>NUCLEOTIDE SEQUENCE [LARGE SCALE GENOMIC DNA]</scope>
    <source>
        <strain evidence="2 3">KACC 15039</strain>
    </source>
</reference>
<protein>
    <submittedName>
        <fullName evidence="2">Nuclear transport factor 2 family protein</fullName>
    </submittedName>
</protein>
<proteinExistence type="predicted"/>
<dbReference type="Gene3D" id="3.10.450.50">
    <property type="match status" value="1"/>
</dbReference>
<accession>A0ABX6TA02</accession>
<dbReference type="InterPro" id="IPR032710">
    <property type="entry name" value="NTF2-like_dom_sf"/>
</dbReference>
<dbReference type="Proteomes" id="UP000516105">
    <property type="component" value="Chromosome"/>
</dbReference>
<evidence type="ECO:0000313" key="2">
    <source>
        <dbReference type="EMBL" id="QNP45548.1"/>
    </source>
</evidence>
<keyword evidence="3" id="KW-1185">Reference proteome</keyword>
<gene>
    <name evidence="2" type="ORF">H9L14_13485</name>
</gene>
<dbReference type="Pfam" id="PF12680">
    <property type="entry name" value="SnoaL_2"/>
    <property type="match status" value="1"/>
</dbReference>